<dbReference type="KEGG" id="goq:ACH46_18305"/>
<evidence type="ECO:0000313" key="1">
    <source>
        <dbReference type="EMBL" id="ALG87017.1"/>
    </source>
</evidence>
<dbReference type="PATRIC" id="fig|1136941.3.peg.3745"/>
<evidence type="ECO:0008006" key="3">
    <source>
        <dbReference type="Google" id="ProtNLM"/>
    </source>
</evidence>
<dbReference type="OrthoDB" id="4372413at2"/>
<dbReference type="AlphaFoldDB" id="A0A0N9NMF4"/>
<dbReference type="Proteomes" id="UP000063789">
    <property type="component" value="Chromosome"/>
</dbReference>
<name>A0A0N9NMF4_9ACTN</name>
<accession>A0A0N9NMF4</accession>
<reference evidence="2" key="1">
    <citation type="submission" date="2015-06" db="EMBL/GenBank/DDBJ databases">
        <title>Complete genome sequence and metabolic analysis of phthalate degradation pathway in Gordonia sp. QH-11.</title>
        <authorList>
            <person name="Jin D."/>
            <person name="Kong X."/>
            <person name="Bai Z."/>
        </authorList>
    </citation>
    <scope>NUCLEOTIDE SEQUENCE [LARGE SCALE GENOMIC DNA]</scope>
    <source>
        <strain evidence="2">QH-11</strain>
    </source>
</reference>
<evidence type="ECO:0000313" key="2">
    <source>
        <dbReference type="Proteomes" id="UP000063789"/>
    </source>
</evidence>
<reference evidence="1 2" key="2">
    <citation type="journal article" date="2017" name="Int. J. Syst. Evol. Microbiol.">
        <title>Gordonia phthalatica sp. nov., a di-n-butyl phthalate-degrading bacterium isolated from activated sludge.</title>
        <authorList>
            <person name="Jin D."/>
            <person name="Kong X."/>
            <person name="Jia M."/>
            <person name="Yu X."/>
            <person name="Wang X."/>
            <person name="Zhuang X."/>
            <person name="Deng Y."/>
            <person name="Bai Z."/>
        </authorList>
    </citation>
    <scope>NUCLEOTIDE SEQUENCE [LARGE SCALE GENOMIC DNA]</scope>
    <source>
        <strain evidence="1 2">QH-11</strain>
    </source>
</reference>
<dbReference type="SUPFAM" id="SSF55729">
    <property type="entry name" value="Acyl-CoA N-acyltransferases (Nat)"/>
    <property type="match status" value="1"/>
</dbReference>
<dbReference type="EMBL" id="CP011853">
    <property type="protein sequence ID" value="ALG87017.1"/>
    <property type="molecule type" value="Genomic_DNA"/>
</dbReference>
<dbReference type="STRING" id="1136941.ACH46_18305"/>
<protein>
    <recommendedName>
        <fullName evidence="3">N-acetyltransferase domain-containing protein</fullName>
    </recommendedName>
</protein>
<dbReference type="Gene3D" id="3.40.630.30">
    <property type="match status" value="1"/>
</dbReference>
<organism evidence="1 2">
    <name type="scientific">Gordonia phthalatica</name>
    <dbReference type="NCBI Taxonomy" id="1136941"/>
    <lineage>
        <taxon>Bacteria</taxon>
        <taxon>Bacillati</taxon>
        <taxon>Actinomycetota</taxon>
        <taxon>Actinomycetes</taxon>
        <taxon>Mycobacteriales</taxon>
        <taxon>Gordoniaceae</taxon>
        <taxon>Gordonia</taxon>
    </lineage>
</organism>
<keyword evidence="2" id="KW-1185">Reference proteome</keyword>
<gene>
    <name evidence="1" type="ORF">ACH46_18305</name>
</gene>
<sequence length="209" mass="23234">MADVRILDDADLDAAVAVLARGIREIPLYRWLLGEHADDLGKRAWLAKILLLPLLRAGCVAGAEVDGRLVGVLAWQPHDLDLGVVTEGALTRDDFSAVIETPELLERLRELWTEPPLPPPVPDGVNMILVTVLPEVRGGDVLADLVAPVEEYCREYDRPAYLWTGSPRVRDWFAAGWHGRVFAEVEWNGVHMYGGVSGRPLTSRTRRQM</sequence>
<dbReference type="InterPro" id="IPR016181">
    <property type="entry name" value="Acyl_CoA_acyltransferase"/>
</dbReference>
<proteinExistence type="predicted"/>